<dbReference type="PANTHER" id="PTHR33651:SF3">
    <property type="entry name" value="PHAGE PROTEIN"/>
    <property type="match status" value="1"/>
</dbReference>
<dbReference type="Proteomes" id="UP000829354">
    <property type="component" value="Chromosome III"/>
</dbReference>
<proteinExistence type="predicted"/>
<dbReference type="SUPFAM" id="SSF54236">
    <property type="entry name" value="Ubiquitin-like"/>
    <property type="match status" value="1"/>
</dbReference>
<dbReference type="PANTHER" id="PTHR33651">
    <property type="entry name" value="PROTEIN CBG06246"/>
    <property type="match status" value="1"/>
</dbReference>
<dbReference type="EMBL" id="CP092622">
    <property type="protein sequence ID" value="UMM22435.1"/>
    <property type="molecule type" value="Genomic_DNA"/>
</dbReference>
<evidence type="ECO:0008006" key="3">
    <source>
        <dbReference type="Google" id="ProtNLM"/>
    </source>
</evidence>
<keyword evidence="2" id="KW-1185">Reference proteome</keyword>
<evidence type="ECO:0000313" key="2">
    <source>
        <dbReference type="Proteomes" id="UP000829354"/>
    </source>
</evidence>
<dbReference type="InterPro" id="IPR029071">
    <property type="entry name" value="Ubiquitin-like_domsf"/>
</dbReference>
<sequence>MEFSIELQDHEGVVHREFRSTFSYQDTLYHLNGEVQSKLNIDRKYQELFLEGQRLGGFSEDKLQTLGLKHRSKVVVRHNMVASWKAFVDTFELARQASAQKQFIRLERTVGQALGHLMPLVDAKLLVAYPQFDPIFRQFEGNFSRYMDQEYKFIESAAHKYFSKVFADNPECPTLHIKCEKKGPEEDGVQGGLICYIMRSKSPIGKFYVKEHMAHATGQHADLRELFVYKLLELIGVGPKVHFIPNVHYSSFGLYIGTEEVPSFRRADTNGLEISSEVHAQRALLRRLLFVKDLHSKNYGLNGDGKLSIIDIQIKDFVQPEMVHKYLEGYQSWKGSKEIRIQVAKDCIQNWNLQENFERANTAISMQKELFKMHSVSYKPSRNFDDYFVQINNNLNALMERLK</sequence>
<organism evidence="1 2">
    <name type="scientific">Caenorhabditis briggsae</name>
    <dbReference type="NCBI Taxonomy" id="6238"/>
    <lineage>
        <taxon>Eukaryota</taxon>
        <taxon>Metazoa</taxon>
        <taxon>Ecdysozoa</taxon>
        <taxon>Nematoda</taxon>
        <taxon>Chromadorea</taxon>
        <taxon>Rhabditida</taxon>
        <taxon>Rhabditina</taxon>
        <taxon>Rhabditomorpha</taxon>
        <taxon>Rhabditoidea</taxon>
        <taxon>Rhabditidae</taxon>
        <taxon>Peloderinae</taxon>
        <taxon>Caenorhabditis</taxon>
    </lineage>
</organism>
<dbReference type="AlphaFoldDB" id="A0AAE9EIF3"/>
<evidence type="ECO:0000313" key="1">
    <source>
        <dbReference type="EMBL" id="UMM22435.1"/>
    </source>
</evidence>
<accession>A0AAE9EIF3</accession>
<protein>
    <recommendedName>
        <fullName evidence="3">Ubiquitin-like domain-containing protein</fullName>
    </recommendedName>
</protein>
<reference evidence="1 2" key="1">
    <citation type="submission" date="2022-04" db="EMBL/GenBank/DDBJ databases">
        <title>Chromosome-level reference genomes for two strains of Caenorhabditis briggsae: an improved platform for comparative genomics.</title>
        <authorList>
            <person name="Stevens L."/>
            <person name="Andersen E."/>
        </authorList>
    </citation>
    <scope>NUCLEOTIDE SEQUENCE [LARGE SCALE GENOMIC DNA]</scope>
    <source>
        <strain evidence="1">VX34</strain>
        <tissue evidence="1">Whole-organism</tissue>
    </source>
</reference>
<name>A0AAE9EIF3_CAEBR</name>
<gene>
    <name evidence="1" type="ORF">L5515_003651</name>
</gene>